<feature type="compositionally biased region" description="Basic and acidic residues" evidence="1">
    <location>
        <begin position="158"/>
        <end position="187"/>
    </location>
</feature>
<dbReference type="Gene3D" id="1.10.245.10">
    <property type="entry name" value="SWIB/MDM2 domain"/>
    <property type="match status" value="1"/>
</dbReference>
<dbReference type="PANTHER" id="PTHR13844">
    <property type="entry name" value="SWI/SNF-RELATED MATRIX-ASSOCIATED ACTIN-DEPENDENT REGULATOR OF CHROMATIN SUBFAMILY D"/>
    <property type="match status" value="1"/>
</dbReference>
<feature type="compositionally biased region" description="Basic and acidic residues" evidence="1">
    <location>
        <begin position="418"/>
        <end position="442"/>
    </location>
</feature>
<dbReference type="VEuPathDB" id="PlasmoDB:C922_03295"/>
<evidence type="ECO:0000256" key="1">
    <source>
        <dbReference type="SAM" id="MobiDB-lite"/>
    </source>
</evidence>
<organism evidence="3 4">
    <name type="scientific">Plasmodium inui San Antonio 1</name>
    <dbReference type="NCBI Taxonomy" id="1237626"/>
    <lineage>
        <taxon>Eukaryota</taxon>
        <taxon>Sar</taxon>
        <taxon>Alveolata</taxon>
        <taxon>Apicomplexa</taxon>
        <taxon>Aconoidasida</taxon>
        <taxon>Haemosporida</taxon>
        <taxon>Plasmodiidae</taxon>
        <taxon>Plasmodium</taxon>
        <taxon>Plasmodium (Plasmodium)</taxon>
    </lineage>
</organism>
<dbReference type="RefSeq" id="XP_008817109.1">
    <property type="nucleotide sequence ID" value="XM_008818887.1"/>
</dbReference>
<keyword evidence="4" id="KW-1185">Reference proteome</keyword>
<dbReference type="InterPro" id="IPR036885">
    <property type="entry name" value="SWIB_MDM2_dom_sf"/>
</dbReference>
<accession>W7ABB2</accession>
<evidence type="ECO:0000259" key="2">
    <source>
        <dbReference type="Pfam" id="PF02201"/>
    </source>
</evidence>
<evidence type="ECO:0000313" key="4">
    <source>
        <dbReference type="Proteomes" id="UP000030640"/>
    </source>
</evidence>
<feature type="region of interest" description="Disordered" evidence="1">
    <location>
        <begin position="400"/>
        <end position="499"/>
    </location>
</feature>
<proteinExistence type="predicted"/>
<dbReference type="EMBL" id="KI965472">
    <property type="protein sequence ID" value="EUD66379.1"/>
    <property type="molecule type" value="Genomic_DNA"/>
</dbReference>
<sequence length="891" mass="102378">MEGIDRLNSNYLFADSNYYEKEDVIKNLYNTVLTRTVKEIDEKNYNLIETLVKYEGEINRCIDMSNYYINEAFSSTLKTEKVRRRLRVHIYTLFNDGDAEVNYPADIEIADSENIYKHASPSSFTFNIHGYIVNGDESDYDNDANSPGVDTVSANRSKNHDNDLSHLVDESRTGRKDAKSKDSDPHIADLSSQNEQVDYCNTTVMKFTSFFSTIMVMRDKETIIFDKNNKNYYDCDKLTFNRIVNERKKETIKIFLFLDQKIPFFDLSPELKNFMQSPEETMPEVIKRIYEYSLEKELIDSNGIMRTDEVLRDVLKVDEYEFCELPRILQKHVSIQKPIVLEHVADIEKEDESETIYDIVVDVFEPFITFEDGKLQKFVLDSHHLSNLLKFLKMNEMMDGSSDKMSRCDVANSRSSKQNKEGEGKDGDQSDEKADQRDEVIKVKTSTKQNRDALEEESSHRENVQEVGDTNVCKEKGKKEKRSGKEDSLSRKGSNEKEANLNSPTISIFEKLNGIQSQIDNMDEQIINILCKIKQKNSLRLRYTNFYENPCGFIDHMMNSKFPIDFEDVNDNNYIYDHAANINDDNYYKLPWVHRGISKYLLIKNKNFDDVLKSVLNSMNLDCKRKLDDMNRNESKKQKLHLGAQENFDNNNNPYKFNMNYSCQSQPDFNNNAYFYYPNKNMNFNNAPEPFINNPMQNFYNNMNYESSNMPVPMDVPAAVPMAVPMDVPMNVPAAAPMNVPMNAPAAVPMNVPMAVPMNVPMDVPIAVPMAAPMDAPMGVPMDVPMGVPMDVPLGVPVSPPFPIEMMAFNGHNNNLPENMNPQNIFMQNSEQCNFNMYAQQVAPNPAYMMNYPPFNEMPPQNGFNPMYPGAAPMDGVYPNGNFYSANNYAP</sequence>
<protein>
    <recommendedName>
        <fullName evidence="2">DM2 domain-containing protein</fullName>
    </recommendedName>
</protein>
<feature type="compositionally biased region" description="Basic and acidic residues" evidence="1">
    <location>
        <begin position="449"/>
        <end position="464"/>
    </location>
</feature>
<reference evidence="3 4" key="1">
    <citation type="submission" date="2013-02" db="EMBL/GenBank/DDBJ databases">
        <title>The Genome Sequence of Plasmodium inui San Antonio 1.</title>
        <authorList>
            <consortium name="The Broad Institute Genome Sequencing Platform"/>
            <consortium name="The Broad Institute Genome Sequencing Center for Infectious Disease"/>
            <person name="Neafsey D."/>
            <person name="Cheeseman I."/>
            <person name="Volkman S."/>
            <person name="Adams J."/>
            <person name="Walker B."/>
            <person name="Young S.K."/>
            <person name="Zeng Q."/>
            <person name="Gargeya S."/>
            <person name="Fitzgerald M."/>
            <person name="Haas B."/>
            <person name="Abouelleil A."/>
            <person name="Alvarado L."/>
            <person name="Arachchi H.M."/>
            <person name="Berlin A.M."/>
            <person name="Chapman S.B."/>
            <person name="Dewar J."/>
            <person name="Goldberg J."/>
            <person name="Griggs A."/>
            <person name="Gujja S."/>
            <person name="Hansen M."/>
            <person name="Howarth C."/>
            <person name="Imamovic A."/>
            <person name="Larimer J."/>
            <person name="McCowan C."/>
            <person name="Murphy C."/>
            <person name="Neiman D."/>
            <person name="Pearson M."/>
            <person name="Priest M."/>
            <person name="Roberts A."/>
            <person name="Saif S."/>
            <person name="Shea T."/>
            <person name="Sisk P."/>
            <person name="Sykes S."/>
            <person name="Wortman J."/>
            <person name="Nusbaum C."/>
            <person name="Birren B."/>
        </authorList>
    </citation>
    <scope>NUCLEOTIDE SEQUENCE [LARGE SCALE GENOMIC DNA]</scope>
    <source>
        <strain evidence="3 4">San Antonio 1</strain>
    </source>
</reference>
<feature type="region of interest" description="Disordered" evidence="1">
    <location>
        <begin position="139"/>
        <end position="190"/>
    </location>
</feature>
<evidence type="ECO:0000313" key="3">
    <source>
        <dbReference type="EMBL" id="EUD66379.1"/>
    </source>
</evidence>
<dbReference type="SUPFAM" id="SSF47592">
    <property type="entry name" value="SWIB/MDM2 domain"/>
    <property type="match status" value="1"/>
</dbReference>
<dbReference type="OrthoDB" id="10263741at2759"/>
<dbReference type="InterPro" id="IPR003121">
    <property type="entry name" value="SWIB_MDM2_domain"/>
</dbReference>
<dbReference type="GeneID" id="20038569"/>
<feature type="compositionally biased region" description="Basic and acidic residues" evidence="1">
    <location>
        <begin position="472"/>
        <end position="499"/>
    </location>
</feature>
<feature type="domain" description="DM2" evidence="2">
    <location>
        <begin position="265"/>
        <end position="333"/>
    </location>
</feature>
<gene>
    <name evidence="3" type="ORF">C922_03295</name>
</gene>
<dbReference type="Pfam" id="PF02201">
    <property type="entry name" value="SWIB"/>
    <property type="match status" value="1"/>
</dbReference>
<name>W7ABB2_9APIC</name>
<dbReference type="Proteomes" id="UP000030640">
    <property type="component" value="Unassembled WGS sequence"/>
</dbReference>
<dbReference type="AlphaFoldDB" id="W7ABB2"/>